<feature type="domain" description="Calcineurin-like phosphoesterase" evidence="1">
    <location>
        <begin position="39"/>
        <end position="136"/>
    </location>
</feature>
<proteinExistence type="predicted"/>
<dbReference type="InterPro" id="IPR004843">
    <property type="entry name" value="Calcineurin-like_PHP"/>
</dbReference>
<accession>A0A3B0T7B5</accession>
<gene>
    <name evidence="2" type="ORF">MNBD_ALPHA09-424</name>
</gene>
<dbReference type="NCBIfam" id="TIGR04123">
    <property type="entry name" value="P_estr_lig_assc"/>
    <property type="match status" value="1"/>
</dbReference>
<protein>
    <submittedName>
        <fullName evidence="2">FIG006285: ICC-like protein phosphoesterase</fullName>
    </submittedName>
</protein>
<dbReference type="PANTHER" id="PTHR39323:SF1">
    <property type="entry name" value="BLR1149 PROTEIN"/>
    <property type="match status" value="1"/>
</dbReference>
<dbReference type="InterPro" id="IPR026336">
    <property type="entry name" value="PdeM-like"/>
</dbReference>
<name>A0A3B0T7B5_9ZZZZ</name>
<dbReference type="Pfam" id="PF00149">
    <property type="entry name" value="Metallophos"/>
    <property type="match status" value="1"/>
</dbReference>
<sequence length="239" mass="26038">MFEAVAEKPGPYANTPLDLCGEPMRPDTTGALYWPRRSVLIIADLHFEKGVAMATQGTHLPPYDTPDTLSLIERAVARFAPDTVIALGDSFHRADSHEGLTAVTRNRIKSLTARLEWVWIAGNHDPNAPKDLGGRAVDEFQLAPFTFRHEPLPGPAPGEIAGHLHPAAKVSVRGRTMRRRCFAADGVRLVMPAMGAYAGGLNVLDPAFAVVFPGQDFRAWMIGHGEVHPIAARKLKADR</sequence>
<dbReference type="InterPro" id="IPR029052">
    <property type="entry name" value="Metallo-depent_PP-like"/>
</dbReference>
<dbReference type="SUPFAM" id="SSF56300">
    <property type="entry name" value="Metallo-dependent phosphatases"/>
    <property type="match status" value="1"/>
</dbReference>
<evidence type="ECO:0000259" key="1">
    <source>
        <dbReference type="Pfam" id="PF00149"/>
    </source>
</evidence>
<organism evidence="2">
    <name type="scientific">hydrothermal vent metagenome</name>
    <dbReference type="NCBI Taxonomy" id="652676"/>
    <lineage>
        <taxon>unclassified sequences</taxon>
        <taxon>metagenomes</taxon>
        <taxon>ecological metagenomes</taxon>
    </lineage>
</organism>
<dbReference type="GO" id="GO:0016787">
    <property type="term" value="F:hydrolase activity"/>
    <property type="evidence" value="ECO:0007669"/>
    <property type="project" value="InterPro"/>
</dbReference>
<dbReference type="Gene3D" id="3.60.21.10">
    <property type="match status" value="1"/>
</dbReference>
<dbReference type="PANTHER" id="PTHR39323">
    <property type="entry name" value="BLR1149 PROTEIN"/>
    <property type="match status" value="1"/>
</dbReference>
<dbReference type="AlphaFoldDB" id="A0A3B0T7B5"/>
<dbReference type="EMBL" id="UOEM01000052">
    <property type="protein sequence ID" value="VAW12750.1"/>
    <property type="molecule type" value="Genomic_DNA"/>
</dbReference>
<evidence type="ECO:0000313" key="2">
    <source>
        <dbReference type="EMBL" id="VAW12750.1"/>
    </source>
</evidence>
<reference evidence="2" key="1">
    <citation type="submission" date="2018-06" db="EMBL/GenBank/DDBJ databases">
        <authorList>
            <person name="Zhirakovskaya E."/>
        </authorList>
    </citation>
    <scope>NUCLEOTIDE SEQUENCE</scope>
</reference>